<dbReference type="GO" id="GO:0034244">
    <property type="term" value="P:negative regulation of transcription elongation by RNA polymerase II"/>
    <property type="evidence" value="ECO:0007669"/>
    <property type="project" value="TreeGrafter"/>
</dbReference>
<dbReference type="AlphaFoldDB" id="A0A7J7J392"/>
<evidence type="ECO:0000256" key="4">
    <source>
        <dbReference type="ARBA" id="ARBA00023015"/>
    </source>
</evidence>
<sequence>MDYDENLSDEEAEFEEHRDDHDDEITRQECTHKLSMPDYIMEPSVFATLQRYFEAGGLPEQVVDMLSNNYMAMAQTANLLAEWLILAGTDIRTVQELVENHLKDMILKHFDTKKADAIFADGETPGWLQEMIEFPTWRMLFYKLAEEYPDCLMLNFTVKLISDAGYQGEITSVSTACHQLEVFSRVLKTSISSYLNDTDSFLKHNISDLAKMVCHGEHTYLYSQILLYTLSQESKGGAKIKRLSQELQIHAKERGLDVTAVTCSLIGGSKHARACQATAAMLSKSSINPADVTILYTAYSSPDPPPVEMIRNPCLLNLFIDGLFTPGLKINPEHKEKYLHILAYATTISETYKRGVRKSVNKDDLSSTRKFLKKAQEICSENTGGQELIADIPTLFECLQYPVAAKGILTWIKHIVSDTKYFVHNTDHTPVHLILLDEVSTCQPLLQEQAQQLLVKLFESSHEEVDVLVQLDLKKMLLDRMVHLVSKGYVLPVCSYVKSCFENQGCDISLIRYFLTEVLDIIEPPYSKEFAKIMYPLINNEDITASLRTDDGADDASNFLSYCDENFKGDAIFSKQTNTSL</sequence>
<dbReference type="InterPro" id="IPR006942">
    <property type="entry name" value="TH1"/>
</dbReference>
<dbReference type="OrthoDB" id="511287at2759"/>
<evidence type="ECO:0000256" key="2">
    <source>
        <dbReference type="ARBA" id="ARBA00005726"/>
    </source>
</evidence>
<reference evidence="8" key="1">
    <citation type="submission" date="2020-06" db="EMBL/GenBank/DDBJ databases">
        <title>Draft genome of Bugula neritina, a colonial animal packing powerful symbionts and potential medicines.</title>
        <authorList>
            <person name="Rayko M."/>
        </authorList>
    </citation>
    <scope>NUCLEOTIDE SEQUENCE [LARGE SCALE GENOMIC DNA]</scope>
    <source>
        <strain evidence="8">Kwan_BN1</strain>
    </source>
</reference>
<proteinExistence type="inferred from homology"/>
<comment type="similarity">
    <text evidence="2">Belongs to the NELF-D family.</text>
</comment>
<keyword evidence="6" id="KW-0539">Nucleus</keyword>
<gene>
    <name evidence="8" type="ORF">EB796_021558</name>
</gene>
<evidence type="ECO:0000256" key="5">
    <source>
        <dbReference type="ARBA" id="ARBA00023163"/>
    </source>
</evidence>
<accession>A0A7J7J392</accession>
<dbReference type="EMBL" id="VXIV02003192">
    <property type="protein sequence ID" value="KAF6020116.1"/>
    <property type="molecule type" value="Genomic_DNA"/>
</dbReference>
<feature type="compositionally biased region" description="Acidic residues" evidence="7">
    <location>
        <begin position="1"/>
        <end position="14"/>
    </location>
</feature>
<comment type="caution">
    <text evidence="8">The sequence shown here is derived from an EMBL/GenBank/DDBJ whole genome shotgun (WGS) entry which is preliminary data.</text>
</comment>
<evidence type="ECO:0000313" key="8">
    <source>
        <dbReference type="EMBL" id="KAF6020116.1"/>
    </source>
</evidence>
<dbReference type="GO" id="GO:0003723">
    <property type="term" value="F:RNA binding"/>
    <property type="evidence" value="ECO:0007669"/>
    <property type="project" value="TreeGrafter"/>
</dbReference>
<keyword evidence="9" id="KW-1185">Reference proteome</keyword>
<evidence type="ECO:0000256" key="7">
    <source>
        <dbReference type="SAM" id="MobiDB-lite"/>
    </source>
</evidence>
<name>A0A7J7J392_BUGNE</name>
<dbReference type="Pfam" id="PF04858">
    <property type="entry name" value="TH1"/>
    <property type="match status" value="1"/>
</dbReference>
<evidence type="ECO:0000313" key="9">
    <source>
        <dbReference type="Proteomes" id="UP000593567"/>
    </source>
</evidence>
<dbReference type="GO" id="GO:0032021">
    <property type="term" value="C:NELF complex"/>
    <property type="evidence" value="ECO:0007669"/>
    <property type="project" value="TreeGrafter"/>
</dbReference>
<evidence type="ECO:0000256" key="1">
    <source>
        <dbReference type="ARBA" id="ARBA00004123"/>
    </source>
</evidence>
<comment type="subcellular location">
    <subcellularLocation>
        <location evidence="1">Nucleus</location>
    </subcellularLocation>
</comment>
<protein>
    <submittedName>
        <fullName evidence="8">NELFCD</fullName>
    </submittedName>
</protein>
<keyword evidence="4" id="KW-0805">Transcription regulation</keyword>
<feature type="compositionally biased region" description="Basic and acidic residues" evidence="7">
    <location>
        <begin position="15"/>
        <end position="25"/>
    </location>
</feature>
<dbReference type="PANTHER" id="PTHR12144:SF0">
    <property type="entry name" value="NEGATIVE ELONGATION FACTOR C_D"/>
    <property type="match status" value="1"/>
</dbReference>
<dbReference type="PANTHER" id="PTHR12144">
    <property type="entry name" value="NEGATIVE ELONGATION FACTOR D"/>
    <property type="match status" value="1"/>
</dbReference>
<keyword evidence="5" id="KW-0804">Transcription</keyword>
<evidence type="ECO:0000256" key="3">
    <source>
        <dbReference type="ARBA" id="ARBA00022491"/>
    </source>
</evidence>
<organism evidence="8 9">
    <name type="scientific">Bugula neritina</name>
    <name type="common">Brown bryozoan</name>
    <name type="synonym">Sertularia neritina</name>
    <dbReference type="NCBI Taxonomy" id="10212"/>
    <lineage>
        <taxon>Eukaryota</taxon>
        <taxon>Metazoa</taxon>
        <taxon>Spiralia</taxon>
        <taxon>Lophotrochozoa</taxon>
        <taxon>Bryozoa</taxon>
        <taxon>Gymnolaemata</taxon>
        <taxon>Cheilostomatida</taxon>
        <taxon>Flustrina</taxon>
        <taxon>Buguloidea</taxon>
        <taxon>Bugulidae</taxon>
        <taxon>Bugula</taxon>
    </lineage>
</organism>
<dbReference type="Proteomes" id="UP000593567">
    <property type="component" value="Unassembled WGS sequence"/>
</dbReference>
<keyword evidence="3" id="KW-0678">Repressor</keyword>
<evidence type="ECO:0000256" key="6">
    <source>
        <dbReference type="ARBA" id="ARBA00023242"/>
    </source>
</evidence>
<feature type="region of interest" description="Disordered" evidence="7">
    <location>
        <begin position="1"/>
        <end position="25"/>
    </location>
</feature>